<reference evidence="1 2" key="1">
    <citation type="submission" date="2018-11" db="EMBL/GenBank/DDBJ databases">
        <title>Proposal to divide the Flavobacteriaceae and reorganize its genera based on Amino Acid Identity values calculated from whole genome sequences.</title>
        <authorList>
            <person name="Nicholson A.C."/>
            <person name="Gulvik C.A."/>
            <person name="Whitney A.M."/>
            <person name="Humrighouse B.W."/>
            <person name="Bell M."/>
            <person name="Holmes B."/>
            <person name="Steigerwalt A.G."/>
            <person name="Villarma A."/>
            <person name="Sheth M."/>
            <person name="Batra D."/>
            <person name="Pryor J."/>
            <person name="Bernardet J.-F."/>
            <person name="Hugo C."/>
            <person name="Kampfer P."/>
            <person name="Newman J."/>
            <person name="McQuiston J.R."/>
        </authorList>
    </citation>
    <scope>NUCLEOTIDE SEQUENCE [LARGE SCALE GENOMIC DNA]</scope>
    <source>
        <strain evidence="1 2">G0041</strain>
    </source>
</reference>
<evidence type="ECO:0000313" key="2">
    <source>
        <dbReference type="Proteomes" id="UP000278288"/>
    </source>
</evidence>
<organism evidence="1 2">
    <name type="scientific">Chryseobacterium nakagawai</name>
    <dbReference type="NCBI Taxonomy" id="1241982"/>
    <lineage>
        <taxon>Bacteria</taxon>
        <taxon>Pseudomonadati</taxon>
        <taxon>Bacteroidota</taxon>
        <taxon>Flavobacteriia</taxon>
        <taxon>Flavobacteriales</taxon>
        <taxon>Weeksellaceae</taxon>
        <taxon>Chryseobacterium group</taxon>
        <taxon>Chryseobacterium</taxon>
    </lineage>
</organism>
<proteinExistence type="predicted"/>
<name>A0AAD1DSS3_CHRNA</name>
<sequence length="229" mass="27170">MRNKNKYIAILLLNLNLIMISCQSKSEKVDLNIVQESYVNLANGKQANQLRYRDYVDHLHSRIVLQGNQIQEKWQPFKNNGKLDYMDVYFNKEKIIGFKGYFADSKNNSDEIYKDILKKISSDKQYQEIELKNEDSNIVRNEWESKEMIVGVKYEKVNKSIALIAVNKNELPYFFDKIFYSEFLDLTKFRNKNSAIHLKELQVQPSSNDKSFYKDKFNELKGEYNKKTK</sequence>
<dbReference type="RefSeq" id="WP_123859952.1">
    <property type="nucleotide sequence ID" value="NZ_CP033923.1"/>
</dbReference>
<evidence type="ECO:0000313" key="1">
    <source>
        <dbReference type="EMBL" id="AZA93213.1"/>
    </source>
</evidence>
<gene>
    <name evidence="1" type="ORF">EG343_22705</name>
</gene>
<dbReference type="EMBL" id="CP033923">
    <property type="protein sequence ID" value="AZA93213.1"/>
    <property type="molecule type" value="Genomic_DNA"/>
</dbReference>
<protein>
    <recommendedName>
        <fullName evidence="3">Lipoprotein</fullName>
    </recommendedName>
</protein>
<dbReference type="PROSITE" id="PS51257">
    <property type="entry name" value="PROKAR_LIPOPROTEIN"/>
    <property type="match status" value="1"/>
</dbReference>
<keyword evidence="2" id="KW-1185">Reference proteome</keyword>
<dbReference type="KEGG" id="cnk:EG343_22705"/>
<accession>A0AAD1DSS3</accession>
<dbReference type="AlphaFoldDB" id="A0AAD1DSS3"/>
<evidence type="ECO:0008006" key="3">
    <source>
        <dbReference type="Google" id="ProtNLM"/>
    </source>
</evidence>
<dbReference type="Proteomes" id="UP000278288">
    <property type="component" value="Chromosome"/>
</dbReference>